<keyword evidence="2" id="KW-1185">Reference proteome</keyword>
<accession>A0A1Y6C3L4</accession>
<dbReference type="Gene3D" id="3.30.1540.10">
    <property type="entry name" value="formyl-coa transferase, domain 3"/>
    <property type="match status" value="1"/>
</dbReference>
<dbReference type="RefSeq" id="WP_085123543.1">
    <property type="nucleotide sequence ID" value="NZ_FWZX01000012.1"/>
</dbReference>
<dbReference type="Gene3D" id="3.40.50.10540">
    <property type="entry name" value="Crotonobetainyl-coa:carnitine coa-transferase, domain 1"/>
    <property type="match status" value="2"/>
</dbReference>
<dbReference type="STRING" id="560819.SAMN05428998_1124"/>
<dbReference type="Proteomes" id="UP000192917">
    <property type="component" value="Unassembled WGS sequence"/>
</dbReference>
<dbReference type="PANTHER" id="PTHR48228">
    <property type="entry name" value="SUCCINYL-COA--D-CITRAMALATE COA-TRANSFERASE"/>
    <property type="match status" value="1"/>
</dbReference>
<proteinExistence type="predicted"/>
<organism evidence="1 2">
    <name type="scientific">Tistlia consotensis USBA 355</name>
    <dbReference type="NCBI Taxonomy" id="560819"/>
    <lineage>
        <taxon>Bacteria</taxon>
        <taxon>Pseudomonadati</taxon>
        <taxon>Pseudomonadota</taxon>
        <taxon>Alphaproteobacteria</taxon>
        <taxon>Rhodospirillales</taxon>
        <taxon>Rhodovibrionaceae</taxon>
        <taxon>Tistlia</taxon>
    </lineage>
</organism>
<dbReference type="Pfam" id="PF02515">
    <property type="entry name" value="CoA_transf_3"/>
    <property type="match status" value="1"/>
</dbReference>
<dbReference type="AlphaFoldDB" id="A0A1Y6C3L4"/>
<name>A0A1Y6C3L4_9PROT</name>
<dbReference type="SUPFAM" id="SSF89796">
    <property type="entry name" value="CoA-transferase family III (CaiB/BaiF)"/>
    <property type="match status" value="1"/>
</dbReference>
<keyword evidence="1" id="KW-0808">Transferase</keyword>
<dbReference type="InterPro" id="IPR050509">
    <property type="entry name" value="CoA-transferase_III"/>
</dbReference>
<reference evidence="1 2" key="1">
    <citation type="submission" date="2017-04" db="EMBL/GenBank/DDBJ databases">
        <authorList>
            <person name="Afonso C.L."/>
            <person name="Miller P.J."/>
            <person name="Scott M.A."/>
            <person name="Spackman E."/>
            <person name="Goraichik I."/>
            <person name="Dimitrov K.M."/>
            <person name="Suarez D.L."/>
            <person name="Swayne D.E."/>
        </authorList>
    </citation>
    <scope>NUCLEOTIDE SEQUENCE [LARGE SCALE GENOMIC DNA]</scope>
    <source>
        <strain evidence="1 2">USBA 355</strain>
    </source>
</reference>
<dbReference type="InterPro" id="IPR023606">
    <property type="entry name" value="CoA-Trfase_III_dom_1_sf"/>
</dbReference>
<evidence type="ECO:0000313" key="2">
    <source>
        <dbReference type="Proteomes" id="UP000192917"/>
    </source>
</evidence>
<protein>
    <submittedName>
        <fullName evidence="1">Crotonobetainyl-CoA:carnitine CoA-transferase CaiB</fullName>
    </submittedName>
</protein>
<dbReference type="PANTHER" id="PTHR48228:SF5">
    <property type="entry name" value="ALPHA-METHYLACYL-COA RACEMASE"/>
    <property type="match status" value="1"/>
</dbReference>
<evidence type="ECO:0000313" key="1">
    <source>
        <dbReference type="EMBL" id="SMF35478.1"/>
    </source>
</evidence>
<dbReference type="InterPro" id="IPR003673">
    <property type="entry name" value="CoA-Trfase_fam_III"/>
</dbReference>
<gene>
    <name evidence="1" type="ORF">SAMN05428998_1124</name>
</gene>
<dbReference type="InterPro" id="IPR044855">
    <property type="entry name" value="CoA-Trfase_III_dom3_sf"/>
</dbReference>
<dbReference type="GO" id="GO:0016740">
    <property type="term" value="F:transferase activity"/>
    <property type="evidence" value="ECO:0007669"/>
    <property type="project" value="UniProtKB-KW"/>
</dbReference>
<sequence>MTRPLPSARQAPRALTGTTLVEFVRPTAALVTAAAVSFAGRIAACVGGRVVRVAPPAGRDPLRRAGPLLPDGDSALHRFLTAGKEEVAALPAGPADLVTDDPELAAAWTRGTAVLLEAPGPEGAGSELTILAASGLLDVFGEPGRPPLPLPGHQAAYAAGTAAFDAVICGAFQRLAGRGPLHSRVPILEVALWLNWKHYLAAQLGQTAAGVGRAEDWATYRCRDGHVAIVFQDKDLAKLAELTGEAALTEPRFATRDARRGAIADFRALLAGWAAGQGRDEITAAARRLGIPIGPVLSVGELLDDRQMAARAFIELAQGSPAFGVPALPAVVRHAA</sequence>
<dbReference type="EMBL" id="FWZX01000012">
    <property type="protein sequence ID" value="SMF35478.1"/>
    <property type="molecule type" value="Genomic_DNA"/>
</dbReference>